<dbReference type="SUPFAM" id="SSF50475">
    <property type="entry name" value="FMN-binding split barrel"/>
    <property type="match status" value="1"/>
</dbReference>
<organism evidence="3 4">
    <name type="scientific">Mesorhizobium qingshengii</name>
    <dbReference type="NCBI Taxonomy" id="1165689"/>
    <lineage>
        <taxon>Bacteria</taxon>
        <taxon>Pseudomonadati</taxon>
        <taxon>Pseudomonadota</taxon>
        <taxon>Alphaproteobacteria</taxon>
        <taxon>Hyphomicrobiales</taxon>
        <taxon>Phyllobacteriaceae</taxon>
        <taxon>Mesorhizobium</taxon>
    </lineage>
</organism>
<name>A0A1G5WUL0_9HYPH</name>
<evidence type="ECO:0000313" key="3">
    <source>
        <dbReference type="EMBL" id="SDA61851.1"/>
    </source>
</evidence>
<dbReference type="EMBL" id="FMXM01000004">
    <property type="protein sequence ID" value="SDA61851.1"/>
    <property type="molecule type" value="Genomic_DNA"/>
</dbReference>
<dbReference type="PANTHER" id="PTHR35176">
    <property type="entry name" value="HEME OXYGENASE HI_0854-RELATED"/>
    <property type="match status" value="1"/>
</dbReference>
<dbReference type="RefSeq" id="WP_091576830.1">
    <property type="nucleotide sequence ID" value="NZ_FMXM01000004.1"/>
</dbReference>
<accession>A0A1G5WUL0</accession>
<dbReference type="GO" id="GO:0005829">
    <property type="term" value="C:cytosol"/>
    <property type="evidence" value="ECO:0007669"/>
    <property type="project" value="TreeGrafter"/>
</dbReference>
<dbReference type="Proteomes" id="UP000198588">
    <property type="component" value="Unassembled WGS sequence"/>
</dbReference>
<dbReference type="InterPro" id="IPR012349">
    <property type="entry name" value="Split_barrel_FMN-bd"/>
</dbReference>
<dbReference type="AlphaFoldDB" id="A0A1G5WUL0"/>
<evidence type="ECO:0000256" key="1">
    <source>
        <dbReference type="ARBA" id="ARBA00023002"/>
    </source>
</evidence>
<dbReference type="InterPro" id="IPR052019">
    <property type="entry name" value="F420H2_bilvrd_red/Heme_oxyg"/>
</dbReference>
<dbReference type="PANTHER" id="PTHR35176:SF6">
    <property type="entry name" value="HEME OXYGENASE HI_0854-RELATED"/>
    <property type="match status" value="1"/>
</dbReference>
<protein>
    <submittedName>
        <fullName evidence="3">Pyridoxamine 5'-phosphate oxidase</fullName>
    </submittedName>
</protein>
<dbReference type="Pfam" id="PF01243">
    <property type="entry name" value="PNPOx_N"/>
    <property type="match status" value="1"/>
</dbReference>
<sequence length="172" mass="18914">MKHKLQQKMIAILARCMDMTIATTRSDGSPQATVVSFVHDGLLLYFGCGAGSQKAMNISRDPRVSVAMTAPYEDWLEIKGLSMAATATEVVFPSELTEIGRMMVQRFPQISAIQPSEAAPVKLFRVRPTIISVLDYSLGFGHTDLVRIEADDIAETLDSMRHHWLVGTSATT</sequence>
<dbReference type="GO" id="GO:0016627">
    <property type="term" value="F:oxidoreductase activity, acting on the CH-CH group of donors"/>
    <property type="evidence" value="ECO:0007669"/>
    <property type="project" value="TreeGrafter"/>
</dbReference>
<dbReference type="STRING" id="1165689.SAMN02927914_01768"/>
<proteinExistence type="predicted"/>
<dbReference type="Gene3D" id="2.30.110.10">
    <property type="entry name" value="Electron Transport, Fmn-binding Protein, Chain A"/>
    <property type="match status" value="1"/>
</dbReference>
<keyword evidence="1" id="KW-0560">Oxidoreductase</keyword>
<feature type="domain" description="Pyridoxamine 5'-phosphate oxidase N-terminal" evidence="2">
    <location>
        <begin position="6"/>
        <end position="129"/>
    </location>
</feature>
<dbReference type="OrthoDB" id="3693562at2"/>
<dbReference type="GO" id="GO:0070967">
    <property type="term" value="F:coenzyme F420 binding"/>
    <property type="evidence" value="ECO:0007669"/>
    <property type="project" value="TreeGrafter"/>
</dbReference>
<gene>
    <name evidence="3" type="ORF">SAMN02927914_01768</name>
</gene>
<evidence type="ECO:0000259" key="2">
    <source>
        <dbReference type="Pfam" id="PF01243"/>
    </source>
</evidence>
<dbReference type="InterPro" id="IPR011576">
    <property type="entry name" value="Pyridox_Oxase_N"/>
</dbReference>
<reference evidence="3 4" key="1">
    <citation type="submission" date="2016-10" db="EMBL/GenBank/DDBJ databases">
        <authorList>
            <person name="de Groot N.N."/>
        </authorList>
    </citation>
    <scope>NUCLEOTIDE SEQUENCE [LARGE SCALE GENOMIC DNA]</scope>
    <source>
        <strain evidence="3 4">CGMCC 1.12097</strain>
    </source>
</reference>
<evidence type="ECO:0000313" key="4">
    <source>
        <dbReference type="Proteomes" id="UP000198588"/>
    </source>
</evidence>